<keyword evidence="3" id="KW-0175">Coiled coil</keyword>
<dbReference type="Proteomes" id="UP000236449">
    <property type="component" value="Unassembled WGS sequence"/>
</dbReference>
<accession>A0A2J8HUH0</accession>
<evidence type="ECO:0000256" key="2">
    <source>
        <dbReference type="ARBA" id="ARBA00011255"/>
    </source>
</evidence>
<sequence>MQIDASAYADQLAYYEVYAAQNRYSTQLSTLQSQNSMLGKIDNALDALDNILYKFTKPKGTLAQSAVTQSSEEFFSVNAAGYAKNINMDIFVEQTAASHQIAVNATGTEISDIFAVADGKTTLTVNFDGVDKEITLGAEADDDGDGNVSYQEMVNYFNKTMDGGVSASLVRSSGDMKLLFSSEETGVANQFTVTASHADTGELDAFTTANQKVIKEGRDAIIWMGDYGSGIELTNSSNTFENVVNGVDITIAKANAAGDDTTNFSIGPDSAATIETLNEFVAAYNEALKVLNEATRSGSETEERGVLASDGSIRGITSELKNLIRTSYNGVSLFEVGLSLNKEGELELDAEKFDEASELYDLDAIFVGEGGLFKTMESTVEKYADYNTGSLKTKRDRNSLQQERVNDKLDELDTKYEMYYRRYLTQFTSLNNMMYSMNSISTLFA</sequence>
<feature type="domain" description="Flagellar hook-associated protein 2 C-terminal" evidence="7">
    <location>
        <begin position="230"/>
        <end position="439"/>
    </location>
</feature>
<dbReference type="Pfam" id="PF07195">
    <property type="entry name" value="FliD_C"/>
    <property type="match status" value="1"/>
</dbReference>
<evidence type="ECO:0000259" key="6">
    <source>
        <dbReference type="Pfam" id="PF02465"/>
    </source>
</evidence>
<dbReference type="InterPro" id="IPR010809">
    <property type="entry name" value="FliD_C"/>
</dbReference>
<name>A0A2J8HUH0_VIBDI</name>
<keyword evidence="4 5" id="KW-0975">Bacterial flagellum</keyword>
<dbReference type="GO" id="GO:0007155">
    <property type="term" value="P:cell adhesion"/>
    <property type="evidence" value="ECO:0007669"/>
    <property type="project" value="InterPro"/>
</dbReference>
<organism evidence="8 9">
    <name type="scientific">Vibrio diazotrophicus</name>
    <dbReference type="NCBI Taxonomy" id="685"/>
    <lineage>
        <taxon>Bacteria</taxon>
        <taxon>Pseudomonadati</taxon>
        <taxon>Pseudomonadota</taxon>
        <taxon>Gammaproteobacteria</taxon>
        <taxon>Vibrionales</taxon>
        <taxon>Vibrionaceae</taxon>
        <taxon>Vibrio</taxon>
    </lineage>
</organism>
<dbReference type="InterPro" id="IPR003481">
    <property type="entry name" value="FliD_N"/>
</dbReference>
<evidence type="ECO:0000259" key="7">
    <source>
        <dbReference type="Pfam" id="PF07195"/>
    </source>
</evidence>
<comment type="subunit">
    <text evidence="2 5">Homopentamer.</text>
</comment>
<dbReference type="RefSeq" id="WP_102967162.1">
    <property type="nucleotide sequence ID" value="NZ_POSK01000018.1"/>
</dbReference>
<evidence type="ECO:0000256" key="5">
    <source>
        <dbReference type="RuleBase" id="RU362066"/>
    </source>
</evidence>
<dbReference type="GO" id="GO:0009421">
    <property type="term" value="C:bacterial-type flagellum filament cap"/>
    <property type="evidence" value="ECO:0007669"/>
    <property type="project" value="InterPro"/>
</dbReference>
<comment type="caution">
    <text evidence="8">The sequence shown here is derived from an EMBL/GenBank/DDBJ whole genome shotgun (WGS) entry which is preliminary data.</text>
</comment>
<keyword evidence="8" id="KW-0966">Cell projection</keyword>
<evidence type="ECO:0000313" key="8">
    <source>
        <dbReference type="EMBL" id="PNI01851.1"/>
    </source>
</evidence>
<dbReference type="GO" id="GO:0005576">
    <property type="term" value="C:extracellular region"/>
    <property type="evidence" value="ECO:0007669"/>
    <property type="project" value="UniProtKB-SubCell"/>
</dbReference>
<evidence type="ECO:0000256" key="1">
    <source>
        <dbReference type="ARBA" id="ARBA00009764"/>
    </source>
</evidence>
<dbReference type="EMBL" id="POSK01000018">
    <property type="protein sequence ID" value="PNI01851.1"/>
    <property type="molecule type" value="Genomic_DNA"/>
</dbReference>
<keyword evidence="5" id="KW-0964">Secreted</keyword>
<protein>
    <recommendedName>
        <fullName evidence="5">Flagellar hook-associated protein 2</fullName>
        <shortName evidence="5">HAP2</shortName>
    </recommendedName>
    <alternativeName>
        <fullName evidence="5">Flagellar cap protein</fullName>
    </alternativeName>
</protein>
<dbReference type="GO" id="GO:0071973">
    <property type="term" value="P:bacterial-type flagellum-dependent cell motility"/>
    <property type="evidence" value="ECO:0007669"/>
    <property type="project" value="TreeGrafter"/>
</dbReference>
<dbReference type="Pfam" id="PF02465">
    <property type="entry name" value="FliD_N"/>
    <property type="match status" value="1"/>
</dbReference>
<feature type="domain" description="Flagellar hook-associated protein 2 N-terminal" evidence="6">
    <location>
        <begin position="3"/>
        <end position="99"/>
    </location>
</feature>
<dbReference type="InterPro" id="IPR040026">
    <property type="entry name" value="FliD"/>
</dbReference>
<evidence type="ECO:0000256" key="4">
    <source>
        <dbReference type="ARBA" id="ARBA00023143"/>
    </source>
</evidence>
<dbReference type="GO" id="GO:0009424">
    <property type="term" value="C:bacterial-type flagellum hook"/>
    <property type="evidence" value="ECO:0007669"/>
    <property type="project" value="UniProtKB-UniRule"/>
</dbReference>
<dbReference type="InterPro" id="IPR018247">
    <property type="entry name" value="EF_Hand_1_Ca_BS"/>
</dbReference>
<evidence type="ECO:0000313" key="9">
    <source>
        <dbReference type="Proteomes" id="UP000236449"/>
    </source>
</evidence>
<dbReference type="PROSITE" id="PS00018">
    <property type="entry name" value="EF_HAND_1"/>
    <property type="match status" value="1"/>
</dbReference>
<reference evidence="8 9" key="1">
    <citation type="submission" date="2018-01" db="EMBL/GenBank/DDBJ databases">
        <title>Draft genome sequences of six Vibrio diazotrophicus strains isolated from deep-sea sediments of the Baltic Sea.</title>
        <authorList>
            <person name="Castillo D."/>
            <person name="Vandieken V."/>
            <person name="Chiang O."/>
            <person name="Middelboe M."/>
        </authorList>
    </citation>
    <scope>NUCLEOTIDE SEQUENCE [LARGE SCALE GENOMIC DNA]</scope>
    <source>
        <strain evidence="8 9">60.27F</strain>
    </source>
</reference>
<comment type="similarity">
    <text evidence="1 5">Belongs to the FliD family.</text>
</comment>
<evidence type="ECO:0000256" key="3">
    <source>
        <dbReference type="ARBA" id="ARBA00023054"/>
    </source>
</evidence>
<dbReference type="PANTHER" id="PTHR30288:SF0">
    <property type="entry name" value="FLAGELLAR HOOK-ASSOCIATED PROTEIN 2"/>
    <property type="match status" value="1"/>
</dbReference>
<dbReference type="OrthoDB" id="9810816at2"/>
<keyword evidence="8" id="KW-0969">Cilium</keyword>
<dbReference type="PANTHER" id="PTHR30288">
    <property type="entry name" value="FLAGELLAR CAP/ASSEMBLY PROTEIN FLID"/>
    <property type="match status" value="1"/>
</dbReference>
<dbReference type="AlphaFoldDB" id="A0A2J8HUH0"/>
<proteinExistence type="inferred from homology"/>
<gene>
    <name evidence="8" type="ORF">C1N32_19695</name>
</gene>
<comment type="function">
    <text evidence="5">Required for morphogenesis and for the elongation of the flagellar filament by facilitating polymerization of the flagellin monomers at the tip of growing filament. Forms a capping structure, which prevents flagellin subunits (transported through the central channel of the flagellum) from leaking out without polymerization at the distal end.</text>
</comment>
<keyword evidence="8" id="KW-0282">Flagellum</keyword>
<comment type="subcellular location">
    <subcellularLocation>
        <location evidence="5">Secreted</location>
    </subcellularLocation>
    <subcellularLocation>
        <location evidence="5">Bacterial flagellum</location>
    </subcellularLocation>
</comment>